<evidence type="ECO:0000256" key="1">
    <source>
        <dbReference type="ARBA" id="ARBA00003531"/>
    </source>
</evidence>
<dbReference type="PANTHER" id="PTHR23117:SF13">
    <property type="entry name" value="GUANYLATE KINASE"/>
    <property type="match status" value="1"/>
</dbReference>
<reference evidence="7 8" key="1">
    <citation type="submission" date="2016-11" db="EMBL/GenBank/DDBJ databases">
        <authorList>
            <person name="Jaros S."/>
            <person name="Januszkiewicz K."/>
            <person name="Wedrychowicz H."/>
        </authorList>
    </citation>
    <scope>NUCLEOTIDE SEQUENCE [LARGE SCALE GENOMIC DNA]</scope>
    <source>
        <strain evidence="7 8">DSM 3074</strain>
    </source>
</reference>
<dbReference type="SUPFAM" id="SSF52540">
    <property type="entry name" value="P-loop containing nucleoside triphosphate hydrolases"/>
    <property type="match status" value="1"/>
</dbReference>
<comment type="function">
    <text evidence="1">Essential for recycling GMP and indirectly, cGMP.</text>
</comment>
<protein>
    <submittedName>
        <fullName evidence="7">Guanylate kinase</fullName>
    </submittedName>
</protein>
<dbReference type="Gene3D" id="3.40.50.300">
    <property type="entry name" value="P-loop containing nucleotide triphosphate hydrolases"/>
    <property type="match status" value="1"/>
</dbReference>
<evidence type="ECO:0000256" key="3">
    <source>
        <dbReference type="ARBA" id="ARBA00022679"/>
    </source>
</evidence>
<dbReference type="PANTHER" id="PTHR23117">
    <property type="entry name" value="GUANYLATE KINASE-RELATED"/>
    <property type="match status" value="1"/>
</dbReference>
<evidence type="ECO:0000256" key="4">
    <source>
        <dbReference type="ARBA" id="ARBA00022777"/>
    </source>
</evidence>
<evidence type="ECO:0000313" key="7">
    <source>
        <dbReference type="EMBL" id="SHI30272.1"/>
    </source>
</evidence>
<dbReference type="InterPro" id="IPR008144">
    <property type="entry name" value="Guanylate_kin-like_dom"/>
</dbReference>
<dbReference type="InterPro" id="IPR008145">
    <property type="entry name" value="GK/Ca_channel_bsu"/>
</dbReference>
<dbReference type="InterPro" id="IPR027417">
    <property type="entry name" value="P-loop_NTPase"/>
</dbReference>
<dbReference type="AlphaFoldDB" id="A0A1M6A1B3"/>
<keyword evidence="4 7" id="KW-0418">Kinase</keyword>
<evidence type="ECO:0000313" key="8">
    <source>
        <dbReference type="Proteomes" id="UP000191240"/>
    </source>
</evidence>
<dbReference type="SMART" id="SM00072">
    <property type="entry name" value="GuKc"/>
    <property type="match status" value="1"/>
</dbReference>
<accession>A0A1M6A1B3</accession>
<sequence length="193" mass="22165">MVMYMTSKIYALIGPHASGKSTLISRLVEMGVHYIPVYTTRAPMEFDKNRTTTKFLSQSDFLKQDWIVKVTYKGDYYGLLKNDVLDALKTEKISVTMLTINGVKQVSKLLTNNLETVFIMVDYVTLIDRMLKMGHNNVDMKYHLEYAENNGEFDNWKNTDFVIKNIKDPEKSLDQLMAIMGLIGKTQVTKINS</sequence>
<feature type="domain" description="Guanylate kinase-like" evidence="6">
    <location>
        <begin position="7"/>
        <end position="181"/>
    </location>
</feature>
<dbReference type="EMBL" id="FQYW01000003">
    <property type="protein sequence ID" value="SHI30272.1"/>
    <property type="molecule type" value="Genomic_DNA"/>
</dbReference>
<proteinExistence type="inferred from homology"/>
<name>A0A1M6A1B3_9FIRM</name>
<dbReference type="Pfam" id="PF00625">
    <property type="entry name" value="Guanylate_kin"/>
    <property type="match status" value="1"/>
</dbReference>
<gene>
    <name evidence="7" type="ORF">SAMN02745671_00162</name>
</gene>
<dbReference type="GO" id="GO:0004385">
    <property type="term" value="F:GMP kinase activity"/>
    <property type="evidence" value="ECO:0007669"/>
    <property type="project" value="UniProtKB-EC"/>
</dbReference>
<comment type="catalytic activity">
    <reaction evidence="5">
        <text>GMP + ATP = GDP + ADP</text>
        <dbReference type="Rhea" id="RHEA:20780"/>
        <dbReference type="ChEBI" id="CHEBI:30616"/>
        <dbReference type="ChEBI" id="CHEBI:58115"/>
        <dbReference type="ChEBI" id="CHEBI:58189"/>
        <dbReference type="ChEBI" id="CHEBI:456216"/>
        <dbReference type="EC" id="2.7.4.8"/>
    </reaction>
</comment>
<evidence type="ECO:0000259" key="6">
    <source>
        <dbReference type="PROSITE" id="PS50052"/>
    </source>
</evidence>
<dbReference type="Proteomes" id="UP000191240">
    <property type="component" value="Unassembled WGS sequence"/>
</dbReference>
<organism evidence="7 8">
    <name type="scientific">Anaerovibrio lipolyticus DSM 3074</name>
    <dbReference type="NCBI Taxonomy" id="1120997"/>
    <lineage>
        <taxon>Bacteria</taxon>
        <taxon>Bacillati</taxon>
        <taxon>Bacillota</taxon>
        <taxon>Negativicutes</taxon>
        <taxon>Selenomonadales</taxon>
        <taxon>Selenomonadaceae</taxon>
        <taxon>Anaerovibrio</taxon>
    </lineage>
</organism>
<evidence type="ECO:0000256" key="2">
    <source>
        <dbReference type="ARBA" id="ARBA00005790"/>
    </source>
</evidence>
<keyword evidence="3" id="KW-0808">Transferase</keyword>
<evidence type="ECO:0000256" key="5">
    <source>
        <dbReference type="ARBA" id="ARBA00048594"/>
    </source>
</evidence>
<dbReference type="GO" id="GO:0005829">
    <property type="term" value="C:cytosol"/>
    <property type="evidence" value="ECO:0007669"/>
    <property type="project" value="TreeGrafter"/>
</dbReference>
<dbReference type="PROSITE" id="PS50052">
    <property type="entry name" value="GUANYLATE_KINASE_2"/>
    <property type="match status" value="1"/>
</dbReference>
<comment type="similarity">
    <text evidence="2">Belongs to the guanylate kinase family.</text>
</comment>